<dbReference type="KEGG" id="vg:40526277"/>
<organism evidence="1 2">
    <name type="scientific">Alphaspiravirus yamagawaense</name>
    <dbReference type="NCBI Taxonomy" id="1157339"/>
    <lineage>
        <taxon>Viruses</taxon>
        <taxon>Viruses incertae sedis</taxon>
        <taxon>Spiraviridae</taxon>
        <taxon>Alphaspiravirus</taxon>
    </lineage>
</organism>
<evidence type="ECO:0000313" key="2">
    <source>
        <dbReference type="Proteomes" id="UP000003929"/>
    </source>
</evidence>
<dbReference type="RefSeq" id="YP_009666093.1">
    <property type="nucleotide sequence ID" value="NC_043427.1"/>
</dbReference>
<proteinExistence type="predicted"/>
<gene>
    <name evidence="1" type="primary">48-41</name>
</gene>
<protein>
    <submittedName>
        <fullName evidence="1">Uncharacterized protein</fullName>
    </submittedName>
</protein>
<keyword evidence="2" id="KW-1185">Reference proteome</keyword>
<dbReference type="GeneID" id="40526277"/>
<accession>J7QDH4</accession>
<name>J7QDH4_9VIRU</name>
<reference evidence="1 2" key="1">
    <citation type="journal article" date="2012" name="Proc. Natl. Acad. Sci. U.S.A.">
        <title>Archaeal virus with exceptional virion architecture and the largest single-stranded DNA genome.</title>
        <authorList>
            <person name="Mochizuki T."/>
            <person name="Krupovic M."/>
            <person name="Pehau-Arnaudet G."/>
            <person name="Sako Y."/>
            <person name="Forterre P."/>
            <person name="Prangishvili D."/>
        </authorList>
    </citation>
    <scope>NUCLEOTIDE SEQUENCE [LARGE SCALE GENOMIC DNA]</scope>
</reference>
<evidence type="ECO:0000313" key="1">
    <source>
        <dbReference type="EMBL" id="CCG27861.1"/>
    </source>
</evidence>
<sequence>MAAYVDDYDEECKEICKRICRELKHKKEENEYELYQGTIGH</sequence>
<dbReference type="Proteomes" id="UP000003929">
    <property type="component" value="Segment"/>
</dbReference>
<dbReference type="EMBL" id="HE681887">
    <property type="protein sequence ID" value="CCG27861.1"/>
    <property type="molecule type" value="Genomic_DNA"/>
</dbReference>